<dbReference type="OrthoDB" id="2200999at2759"/>
<keyword evidence="1" id="KW-0732">Signal</keyword>
<accession>A0A0R0LZ19</accession>
<feature type="signal peptide" evidence="1">
    <location>
        <begin position="1"/>
        <end position="15"/>
    </location>
</feature>
<keyword evidence="3" id="KW-1185">Reference proteome</keyword>
<sequence length="125" mass="14048">MLIFSIAIFILDISTLKFRLKNKTLNKYIGALNGDNLTIGFTSFEQSDVFEIKNTNSALQKVISIVGKNKVFDLKGAGIKLIYWSYHGMNNQRFVPILTENGGLIIASFDSKKCLEYVEAGNYIE</sequence>
<evidence type="ECO:0000313" key="2">
    <source>
        <dbReference type="EMBL" id="KRH91991.1"/>
    </source>
</evidence>
<comment type="caution">
    <text evidence="2">The sequence shown here is derived from an EMBL/GenBank/DDBJ whole genome shotgun (WGS) entry which is preliminary data.</text>
</comment>
<feature type="non-terminal residue" evidence="2">
    <location>
        <position position="125"/>
    </location>
</feature>
<protein>
    <submittedName>
        <fullName evidence="2">Uncharacterized protein</fullName>
    </submittedName>
</protein>
<dbReference type="InterPro" id="IPR035992">
    <property type="entry name" value="Ricin_B-like_lectins"/>
</dbReference>
<dbReference type="CDD" id="cd00161">
    <property type="entry name" value="beta-trefoil_Ricin-like"/>
    <property type="match status" value="1"/>
</dbReference>
<proteinExistence type="predicted"/>
<dbReference type="AlphaFoldDB" id="A0A0R0LZ19"/>
<dbReference type="EMBL" id="LGUB01001322">
    <property type="protein sequence ID" value="KRH91991.1"/>
    <property type="molecule type" value="Genomic_DNA"/>
</dbReference>
<evidence type="ECO:0000313" key="3">
    <source>
        <dbReference type="Proteomes" id="UP000051530"/>
    </source>
</evidence>
<dbReference type="Proteomes" id="UP000051530">
    <property type="component" value="Unassembled WGS sequence"/>
</dbReference>
<name>A0A0R0LZ19_9MICR</name>
<evidence type="ECO:0000256" key="1">
    <source>
        <dbReference type="SAM" id="SignalP"/>
    </source>
</evidence>
<feature type="chain" id="PRO_5013108166" evidence="1">
    <location>
        <begin position="16"/>
        <end position="125"/>
    </location>
</feature>
<dbReference type="VEuPathDB" id="MicrosporidiaDB:M153_15360000368"/>
<dbReference type="SUPFAM" id="SSF50370">
    <property type="entry name" value="Ricin B-like lectins"/>
    <property type="match status" value="1"/>
</dbReference>
<gene>
    <name evidence="2" type="ORF">M153_15360000368</name>
</gene>
<reference evidence="2 3" key="1">
    <citation type="submission" date="2015-07" db="EMBL/GenBank/DDBJ databases">
        <title>The genome of Pseudoloma neurophilia, a relevant intracellular parasite of the zebrafish.</title>
        <authorList>
            <person name="Ndikumana S."/>
            <person name="Pelin A."/>
            <person name="Sanders J."/>
            <person name="Corradi N."/>
        </authorList>
    </citation>
    <scope>NUCLEOTIDE SEQUENCE [LARGE SCALE GENOMIC DNA]</scope>
    <source>
        <strain evidence="2 3">MK1</strain>
    </source>
</reference>
<organism evidence="2 3">
    <name type="scientific">Pseudoloma neurophilia</name>
    <dbReference type="NCBI Taxonomy" id="146866"/>
    <lineage>
        <taxon>Eukaryota</taxon>
        <taxon>Fungi</taxon>
        <taxon>Fungi incertae sedis</taxon>
        <taxon>Microsporidia</taxon>
        <taxon>Pseudoloma</taxon>
    </lineage>
</organism>